<dbReference type="PANTHER" id="PTHR12876:SF35">
    <property type="entry name" value="LD08718P-RELATED"/>
    <property type="match status" value="1"/>
</dbReference>
<reference evidence="3" key="1">
    <citation type="submission" date="2021-12" db="EMBL/GenBank/DDBJ databases">
        <title>Prjna785345.</title>
        <authorList>
            <person name="Rujirawat T."/>
            <person name="Krajaejun T."/>
        </authorList>
    </citation>
    <scope>NUCLEOTIDE SEQUENCE</scope>
    <source>
        <strain evidence="3">Pi057C3</strain>
    </source>
</reference>
<dbReference type="Pfam" id="PF11977">
    <property type="entry name" value="RNase_Zc3h12a"/>
    <property type="match status" value="1"/>
</dbReference>
<dbReference type="InterPro" id="IPR036612">
    <property type="entry name" value="KH_dom_type_1_sf"/>
</dbReference>
<feature type="compositionally biased region" description="Low complexity" evidence="1">
    <location>
        <begin position="169"/>
        <end position="197"/>
    </location>
</feature>
<proteinExistence type="predicted"/>
<sequence length="370" mass="40751">MAASPTHASSVAHAASSGVCVVLDGANVATRKDQHRVVARLAAALAFFQAHDAVRCVAFVPRFWLPTAPAASEVDDPALLQRLVDQELVVLTPSHAHDDFYVIDYAVKNDGFIVTNDMFRDHVQNGRVFQGQRLSQTWVRQRCIDFTFVGLEFLPNSQAMARMLRHRPSTATPPSAAGSAPRRSASSSSTLGGSSLARRLDRDGGAHESEEEEEEGAAVADDMAVDLVRKKRVDLSEMTPYRWPRHLLPLLHGDDGCTMQRFQDHTDTYIVVPTTGAAGSADAVTLSIYGPEANRLHAVHILDAAMPELQQQFEYQLYQQQQQQFYAQQTHRHHHQQHQFHAPAAGYAATTAAAVPYAHSSSHDVMMDVE</sequence>
<dbReference type="EMBL" id="JAKCXM010000038">
    <property type="protein sequence ID" value="KAJ0405971.1"/>
    <property type="molecule type" value="Genomic_DNA"/>
</dbReference>
<accession>A0AAD5M678</accession>
<dbReference type="Proteomes" id="UP001209570">
    <property type="component" value="Unassembled WGS sequence"/>
</dbReference>
<keyword evidence="4" id="KW-1185">Reference proteome</keyword>
<dbReference type="GO" id="GO:0005634">
    <property type="term" value="C:nucleus"/>
    <property type="evidence" value="ECO:0007669"/>
    <property type="project" value="TreeGrafter"/>
</dbReference>
<feature type="compositionally biased region" description="Basic and acidic residues" evidence="1">
    <location>
        <begin position="198"/>
        <end position="208"/>
    </location>
</feature>
<dbReference type="GO" id="GO:0004521">
    <property type="term" value="F:RNA endonuclease activity"/>
    <property type="evidence" value="ECO:0007669"/>
    <property type="project" value="TreeGrafter"/>
</dbReference>
<dbReference type="InterPro" id="IPR051101">
    <property type="entry name" value="ZC3H12/N4BP1_RNase_Reg"/>
</dbReference>
<evidence type="ECO:0000259" key="2">
    <source>
        <dbReference type="Pfam" id="PF11977"/>
    </source>
</evidence>
<gene>
    <name evidence="3" type="ORF">P43SY_005537</name>
</gene>
<comment type="caution">
    <text evidence="3">The sequence shown here is derived from an EMBL/GenBank/DDBJ whole genome shotgun (WGS) entry which is preliminary data.</text>
</comment>
<dbReference type="AlphaFoldDB" id="A0AAD5M678"/>
<dbReference type="GO" id="GO:0036464">
    <property type="term" value="C:cytoplasmic ribonucleoprotein granule"/>
    <property type="evidence" value="ECO:0007669"/>
    <property type="project" value="TreeGrafter"/>
</dbReference>
<dbReference type="SUPFAM" id="SSF54791">
    <property type="entry name" value="Eukaryotic type KH-domain (KH-domain type I)"/>
    <property type="match status" value="1"/>
</dbReference>
<evidence type="ECO:0000313" key="3">
    <source>
        <dbReference type="EMBL" id="KAJ0405971.1"/>
    </source>
</evidence>
<organism evidence="3 4">
    <name type="scientific">Pythium insidiosum</name>
    <name type="common">Pythiosis disease agent</name>
    <dbReference type="NCBI Taxonomy" id="114742"/>
    <lineage>
        <taxon>Eukaryota</taxon>
        <taxon>Sar</taxon>
        <taxon>Stramenopiles</taxon>
        <taxon>Oomycota</taxon>
        <taxon>Peronosporomycetes</taxon>
        <taxon>Pythiales</taxon>
        <taxon>Pythiaceae</taxon>
        <taxon>Pythium</taxon>
    </lineage>
</organism>
<feature type="region of interest" description="Disordered" evidence="1">
    <location>
        <begin position="165"/>
        <end position="221"/>
    </location>
</feature>
<evidence type="ECO:0000256" key="1">
    <source>
        <dbReference type="SAM" id="MobiDB-lite"/>
    </source>
</evidence>
<dbReference type="PANTHER" id="PTHR12876">
    <property type="entry name" value="N4BP1-RELATED"/>
    <property type="match status" value="1"/>
</dbReference>
<dbReference type="GO" id="GO:0003729">
    <property type="term" value="F:mRNA binding"/>
    <property type="evidence" value="ECO:0007669"/>
    <property type="project" value="TreeGrafter"/>
</dbReference>
<protein>
    <recommendedName>
        <fullName evidence="2">RNase NYN domain-containing protein</fullName>
    </recommendedName>
</protein>
<dbReference type="Gene3D" id="3.40.50.11980">
    <property type="match status" value="1"/>
</dbReference>
<name>A0AAD5M678_PYTIN</name>
<dbReference type="InterPro" id="IPR021869">
    <property type="entry name" value="RNase_Zc3h12_NYN"/>
</dbReference>
<evidence type="ECO:0000313" key="4">
    <source>
        <dbReference type="Proteomes" id="UP001209570"/>
    </source>
</evidence>
<feature type="domain" description="RNase NYN" evidence="2">
    <location>
        <begin position="21"/>
        <end position="160"/>
    </location>
</feature>